<dbReference type="EMBL" id="MHOZ01000059">
    <property type="protein sequence ID" value="OGZ71322.1"/>
    <property type="molecule type" value="Genomic_DNA"/>
</dbReference>
<feature type="transmembrane region" description="Helical" evidence="1">
    <location>
        <begin position="103"/>
        <end position="130"/>
    </location>
</feature>
<gene>
    <name evidence="2" type="ORF">A2998_02835</name>
</gene>
<name>A0A1G2I931_9BACT</name>
<dbReference type="AlphaFoldDB" id="A0A1G2I931"/>
<dbReference type="Proteomes" id="UP000178826">
    <property type="component" value="Unassembled WGS sequence"/>
</dbReference>
<evidence type="ECO:0000313" key="2">
    <source>
        <dbReference type="EMBL" id="OGZ71322.1"/>
    </source>
</evidence>
<feature type="transmembrane region" description="Helical" evidence="1">
    <location>
        <begin position="56"/>
        <end position="83"/>
    </location>
</feature>
<comment type="caution">
    <text evidence="2">The sequence shown here is derived from an EMBL/GenBank/DDBJ whole genome shotgun (WGS) entry which is preliminary data.</text>
</comment>
<keyword evidence="1" id="KW-1133">Transmembrane helix</keyword>
<sequence length="135" mass="14424">MKRILISNFPGRTGQFLILVIFIAIFAFSSQAQILNDDLSQGPATNIDATGLVQLLGGIACWLLRFAIIAVSIAMIFYGILFLKGRGSPQGMTYAKKALTWGLVGGLIIFGVFTIILSVAGILGISYPILSIVNC</sequence>
<protein>
    <submittedName>
        <fullName evidence="2">Uncharacterized protein</fullName>
    </submittedName>
</protein>
<keyword evidence="1" id="KW-0472">Membrane</keyword>
<reference evidence="2 3" key="1">
    <citation type="journal article" date="2016" name="Nat. Commun.">
        <title>Thousands of microbial genomes shed light on interconnected biogeochemical processes in an aquifer system.</title>
        <authorList>
            <person name="Anantharaman K."/>
            <person name="Brown C.T."/>
            <person name="Hug L.A."/>
            <person name="Sharon I."/>
            <person name="Castelle C.J."/>
            <person name="Probst A.J."/>
            <person name="Thomas B.C."/>
            <person name="Singh A."/>
            <person name="Wilkins M.J."/>
            <person name="Karaoz U."/>
            <person name="Brodie E.L."/>
            <person name="Williams K.H."/>
            <person name="Hubbard S.S."/>
            <person name="Banfield J.F."/>
        </authorList>
    </citation>
    <scope>NUCLEOTIDE SEQUENCE [LARGE SCALE GENOMIC DNA]</scope>
</reference>
<keyword evidence="1" id="KW-0812">Transmembrane</keyword>
<evidence type="ECO:0000313" key="3">
    <source>
        <dbReference type="Proteomes" id="UP000178826"/>
    </source>
</evidence>
<evidence type="ECO:0000256" key="1">
    <source>
        <dbReference type="SAM" id="Phobius"/>
    </source>
</evidence>
<accession>A0A1G2I931</accession>
<proteinExistence type="predicted"/>
<organism evidence="2 3">
    <name type="scientific">Candidatus Staskawiczbacteria bacterium RIFCSPLOWO2_01_FULL_37_25b</name>
    <dbReference type="NCBI Taxonomy" id="1802213"/>
    <lineage>
        <taxon>Bacteria</taxon>
        <taxon>Candidatus Staskawicziibacteriota</taxon>
    </lineage>
</organism>